<dbReference type="AlphaFoldDB" id="A0A1I5WII8"/>
<gene>
    <name evidence="2" type="ORF">SAMN05421670_1291</name>
</gene>
<keyword evidence="1" id="KW-1133">Transmembrane helix</keyword>
<dbReference type="STRING" id="126156.SAMN05421670_1291"/>
<dbReference type="Proteomes" id="UP000198734">
    <property type="component" value="Unassembled WGS sequence"/>
</dbReference>
<evidence type="ECO:0000256" key="1">
    <source>
        <dbReference type="SAM" id="Phobius"/>
    </source>
</evidence>
<feature type="transmembrane region" description="Helical" evidence="1">
    <location>
        <begin position="20"/>
        <end position="46"/>
    </location>
</feature>
<proteinExistence type="predicted"/>
<keyword evidence="1" id="KW-0472">Membrane</keyword>
<protein>
    <submittedName>
        <fullName evidence="2">Uncharacterized protein</fullName>
    </submittedName>
</protein>
<organism evidence="2 3">
    <name type="scientific">Psychrobacillus psychrotolerans</name>
    <dbReference type="NCBI Taxonomy" id="126156"/>
    <lineage>
        <taxon>Bacteria</taxon>
        <taxon>Bacillati</taxon>
        <taxon>Bacillota</taxon>
        <taxon>Bacilli</taxon>
        <taxon>Bacillales</taxon>
        <taxon>Bacillaceae</taxon>
        <taxon>Psychrobacillus</taxon>
    </lineage>
</organism>
<reference evidence="3" key="1">
    <citation type="submission" date="2016-10" db="EMBL/GenBank/DDBJ databases">
        <authorList>
            <person name="Varghese N."/>
            <person name="Submissions S."/>
        </authorList>
    </citation>
    <scope>NUCLEOTIDE SEQUENCE [LARGE SCALE GENOMIC DNA]</scope>
    <source>
        <strain evidence="3">DSM 11706</strain>
    </source>
</reference>
<evidence type="ECO:0000313" key="2">
    <source>
        <dbReference type="EMBL" id="SFQ19477.1"/>
    </source>
</evidence>
<dbReference type="EMBL" id="FOXU01000001">
    <property type="protein sequence ID" value="SFQ19477.1"/>
    <property type="molecule type" value="Genomic_DNA"/>
</dbReference>
<sequence>MGNSKVIHEYTEKRIELFWWIFYLVVLTVGFIIGVTLIVFPIYLLIQFGAPWLLILYSFILLGVWIDIKLVYYTPKMLWNNNHLSSYTLLENKIETK</sequence>
<accession>A0A1I5WII8</accession>
<name>A0A1I5WII8_9BACI</name>
<keyword evidence="3" id="KW-1185">Reference proteome</keyword>
<keyword evidence="1" id="KW-0812">Transmembrane</keyword>
<evidence type="ECO:0000313" key="3">
    <source>
        <dbReference type="Proteomes" id="UP000198734"/>
    </source>
</evidence>
<feature type="transmembrane region" description="Helical" evidence="1">
    <location>
        <begin position="52"/>
        <end position="72"/>
    </location>
</feature>